<keyword evidence="3" id="KW-1185">Reference proteome</keyword>
<dbReference type="EMBL" id="CP000653">
    <property type="protein sequence ID" value="ABP59482.1"/>
    <property type="molecule type" value="Genomic_DNA"/>
</dbReference>
<gene>
    <name evidence="2" type="ordered locus">Ent638_0797</name>
</gene>
<evidence type="ECO:0000313" key="2">
    <source>
        <dbReference type="EMBL" id="ABP59482.1"/>
    </source>
</evidence>
<dbReference type="AlphaFoldDB" id="A0A9J9GEZ3"/>
<accession>A0A9J9GEZ3</accession>
<keyword evidence="1" id="KW-0175">Coiled coil</keyword>
<organism evidence="2 3">
    <name type="scientific">Enterobacter sp. (strain 638)</name>
    <dbReference type="NCBI Taxonomy" id="399742"/>
    <lineage>
        <taxon>Bacteria</taxon>
        <taxon>Pseudomonadati</taxon>
        <taxon>Pseudomonadota</taxon>
        <taxon>Gammaproteobacteria</taxon>
        <taxon>Enterobacterales</taxon>
        <taxon>Enterobacteriaceae</taxon>
        <taxon>Enterobacter</taxon>
    </lineage>
</organism>
<feature type="coiled-coil region" evidence="1">
    <location>
        <begin position="3"/>
        <end position="37"/>
    </location>
</feature>
<protein>
    <submittedName>
        <fullName evidence="2">Uncharacterized protein</fullName>
    </submittedName>
</protein>
<evidence type="ECO:0000256" key="1">
    <source>
        <dbReference type="SAM" id="Coils"/>
    </source>
</evidence>
<evidence type="ECO:0000313" key="3">
    <source>
        <dbReference type="Proteomes" id="UP000000230"/>
    </source>
</evidence>
<dbReference type="KEGG" id="ent:Ent638_0797"/>
<sequence length="93" mass="10410">MILSTEVSTMSELESRINELETENEKLKLEIQALQVAVVTISSVVNEAVGKSAGLMGNTIEESLIFDEDLDQDEDRFNKMKSKIVHLLGKKEQ</sequence>
<dbReference type="Proteomes" id="UP000000230">
    <property type="component" value="Chromosome"/>
</dbReference>
<name>A0A9J9GEZ3_ENT38</name>
<reference evidence="3" key="1">
    <citation type="journal article" date="2010" name="PLoS Genet.">
        <title>Genome sequence of the plant growth promoting endophytic bacterium Enterobacter sp. 638.</title>
        <authorList>
            <person name="Taghavi S."/>
            <person name="van der Lelie D."/>
            <person name="Hoffman A."/>
            <person name="Zhang Y.B."/>
            <person name="Walla M.D."/>
            <person name="Vangronsveld J."/>
            <person name="Newman L."/>
            <person name="Monchy S."/>
        </authorList>
    </citation>
    <scope>NUCLEOTIDE SEQUENCE [LARGE SCALE GENOMIC DNA]</scope>
    <source>
        <strain evidence="3">638</strain>
    </source>
</reference>
<proteinExistence type="predicted"/>